<protein>
    <submittedName>
        <fullName evidence="1">Uncharacterized protein</fullName>
    </submittedName>
</protein>
<reference evidence="1 2" key="1">
    <citation type="submission" date="2021-06" db="EMBL/GenBank/DDBJ databases">
        <title>Caerostris extrusa draft genome.</title>
        <authorList>
            <person name="Kono N."/>
            <person name="Arakawa K."/>
        </authorList>
    </citation>
    <scope>NUCLEOTIDE SEQUENCE [LARGE SCALE GENOMIC DNA]</scope>
</reference>
<gene>
    <name evidence="1" type="ORF">CEXT_143821</name>
</gene>
<dbReference type="EMBL" id="BPLR01001267">
    <property type="protein sequence ID" value="GIZ01231.1"/>
    <property type="molecule type" value="Genomic_DNA"/>
</dbReference>
<name>A0AAV4Y1A5_CAEEX</name>
<sequence length="90" mass="9903">MMPQQHNNPLAFETPEGYRLLRTTLLNPLPLGVPLNGHGSIAFPVCLPHKRNEEESVSLPSRSEGVVGVGSGRAPLFPLDGWDIKRKARH</sequence>
<accession>A0AAV4Y1A5</accession>
<comment type="caution">
    <text evidence="1">The sequence shown here is derived from an EMBL/GenBank/DDBJ whole genome shotgun (WGS) entry which is preliminary data.</text>
</comment>
<keyword evidence="2" id="KW-1185">Reference proteome</keyword>
<evidence type="ECO:0000313" key="2">
    <source>
        <dbReference type="Proteomes" id="UP001054945"/>
    </source>
</evidence>
<proteinExistence type="predicted"/>
<evidence type="ECO:0000313" key="1">
    <source>
        <dbReference type="EMBL" id="GIZ01231.1"/>
    </source>
</evidence>
<dbReference type="AlphaFoldDB" id="A0AAV4Y1A5"/>
<dbReference type="Proteomes" id="UP001054945">
    <property type="component" value="Unassembled WGS sequence"/>
</dbReference>
<organism evidence="1 2">
    <name type="scientific">Caerostris extrusa</name>
    <name type="common">Bark spider</name>
    <name type="synonym">Caerostris bankana</name>
    <dbReference type="NCBI Taxonomy" id="172846"/>
    <lineage>
        <taxon>Eukaryota</taxon>
        <taxon>Metazoa</taxon>
        <taxon>Ecdysozoa</taxon>
        <taxon>Arthropoda</taxon>
        <taxon>Chelicerata</taxon>
        <taxon>Arachnida</taxon>
        <taxon>Araneae</taxon>
        <taxon>Araneomorphae</taxon>
        <taxon>Entelegynae</taxon>
        <taxon>Araneoidea</taxon>
        <taxon>Araneidae</taxon>
        <taxon>Caerostris</taxon>
    </lineage>
</organism>